<evidence type="ECO:0000256" key="5">
    <source>
        <dbReference type="ARBA" id="ARBA00022741"/>
    </source>
</evidence>
<dbReference type="Pfam" id="PF11734">
    <property type="entry name" value="TilS_C"/>
    <property type="match status" value="1"/>
</dbReference>
<evidence type="ECO:0000256" key="8">
    <source>
        <dbReference type="HAMAP-Rule" id="MF_01161"/>
    </source>
</evidence>
<dbReference type="AlphaFoldDB" id="A0A926DNP2"/>
<dbReference type="NCBIfam" id="TIGR02432">
    <property type="entry name" value="lysidine_TilS_N"/>
    <property type="match status" value="1"/>
</dbReference>
<evidence type="ECO:0000256" key="6">
    <source>
        <dbReference type="ARBA" id="ARBA00022840"/>
    </source>
</evidence>
<dbReference type="InterPro" id="IPR012796">
    <property type="entry name" value="Lysidine-tRNA-synth_C"/>
</dbReference>
<dbReference type="GO" id="GO:0005737">
    <property type="term" value="C:cytoplasm"/>
    <property type="evidence" value="ECO:0007669"/>
    <property type="project" value="UniProtKB-SubCell"/>
</dbReference>
<dbReference type="NCBIfam" id="TIGR02433">
    <property type="entry name" value="lysidine_TilS_C"/>
    <property type="match status" value="1"/>
</dbReference>
<comment type="caution">
    <text evidence="10">The sequence shown here is derived from an EMBL/GenBank/DDBJ whole genome shotgun (WGS) entry which is preliminary data.</text>
</comment>
<gene>
    <name evidence="8 10" type="primary">tilS</name>
    <name evidence="10" type="ORF">H8698_05765</name>
</gene>
<dbReference type="PANTHER" id="PTHR43033">
    <property type="entry name" value="TRNA(ILE)-LYSIDINE SYNTHASE-RELATED"/>
    <property type="match status" value="1"/>
</dbReference>
<keyword evidence="6 8" id="KW-0067">ATP-binding</keyword>
<keyword evidence="5 8" id="KW-0547">Nucleotide-binding</keyword>
<dbReference type="GO" id="GO:0006400">
    <property type="term" value="P:tRNA modification"/>
    <property type="evidence" value="ECO:0007669"/>
    <property type="project" value="UniProtKB-UniRule"/>
</dbReference>
<dbReference type="GO" id="GO:0005524">
    <property type="term" value="F:ATP binding"/>
    <property type="evidence" value="ECO:0007669"/>
    <property type="project" value="UniProtKB-UniRule"/>
</dbReference>
<dbReference type="Proteomes" id="UP000611762">
    <property type="component" value="Unassembled WGS sequence"/>
</dbReference>
<dbReference type="Pfam" id="PF01171">
    <property type="entry name" value="ATP_bind_3"/>
    <property type="match status" value="1"/>
</dbReference>
<comment type="domain">
    <text evidence="8">The N-terminal region contains the highly conserved SGGXDS motif, predicted to be a P-loop motif involved in ATP binding.</text>
</comment>
<dbReference type="Gene3D" id="3.40.50.620">
    <property type="entry name" value="HUPs"/>
    <property type="match status" value="1"/>
</dbReference>
<evidence type="ECO:0000256" key="4">
    <source>
        <dbReference type="ARBA" id="ARBA00022694"/>
    </source>
</evidence>
<dbReference type="CDD" id="cd01992">
    <property type="entry name" value="TilS_N"/>
    <property type="match status" value="1"/>
</dbReference>
<dbReference type="PANTHER" id="PTHR43033:SF1">
    <property type="entry name" value="TRNA(ILE)-LYSIDINE SYNTHASE-RELATED"/>
    <property type="match status" value="1"/>
</dbReference>
<dbReference type="InterPro" id="IPR014729">
    <property type="entry name" value="Rossmann-like_a/b/a_fold"/>
</dbReference>
<comment type="subcellular location">
    <subcellularLocation>
        <location evidence="1 8">Cytoplasm</location>
    </subcellularLocation>
</comment>
<dbReference type="InterPro" id="IPR012094">
    <property type="entry name" value="tRNA_Ile_lys_synt"/>
</dbReference>
<accession>A0A926DNP2</accession>
<evidence type="ECO:0000256" key="2">
    <source>
        <dbReference type="ARBA" id="ARBA00022490"/>
    </source>
</evidence>
<protein>
    <recommendedName>
        <fullName evidence="8">tRNA(Ile)-lysidine synthase</fullName>
        <ecNumber evidence="8">6.3.4.19</ecNumber>
    </recommendedName>
    <alternativeName>
        <fullName evidence="8">tRNA(Ile)-2-lysyl-cytidine synthase</fullName>
    </alternativeName>
    <alternativeName>
        <fullName evidence="8">tRNA(Ile)-lysidine synthetase</fullName>
    </alternativeName>
</protein>
<evidence type="ECO:0000313" key="10">
    <source>
        <dbReference type="EMBL" id="MBC8540480.1"/>
    </source>
</evidence>
<comment type="catalytic activity">
    <reaction evidence="7 8">
        <text>cytidine(34) in tRNA(Ile2) + L-lysine + ATP = lysidine(34) in tRNA(Ile2) + AMP + diphosphate + H(+)</text>
        <dbReference type="Rhea" id="RHEA:43744"/>
        <dbReference type="Rhea" id="RHEA-COMP:10625"/>
        <dbReference type="Rhea" id="RHEA-COMP:10670"/>
        <dbReference type="ChEBI" id="CHEBI:15378"/>
        <dbReference type="ChEBI" id="CHEBI:30616"/>
        <dbReference type="ChEBI" id="CHEBI:32551"/>
        <dbReference type="ChEBI" id="CHEBI:33019"/>
        <dbReference type="ChEBI" id="CHEBI:82748"/>
        <dbReference type="ChEBI" id="CHEBI:83665"/>
        <dbReference type="ChEBI" id="CHEBI:456215"/>
        <dbReference type="EC" id="6.3.4.19"/>
    </reaction>
</comment>
<feature type="binding site" evidence="8">
    <location>
        <begin position="25"/>
        <end position="30"/>
    </location>
    <ligand>
        <name>ATP</name>
        <dbReference type="ChEBI" id="CHEBI:30616"/>
    </ligand>
</feature>
<evidence type="ECO:0000256" key="3">
    <source>
        <dbReference type="ARBA" id="ARBA00022598"/>
    </source>
</evidence>
<evidence type="ECO:0000313" key="11">
    <source>
        <dbReference type="Proteomes" id="UP000611762"/>
    </source>
</evidence>
<dbReference type="EMBL" id="JACRSU010000002">
    <property type="protein sequence ID" value="MBC8540480.1"/>
    <property type="molecule type" value="Genomic_DNA"/>
</dbReference>
<organism evidence="10 11">
    <name type="scientific">Congzhengia minquanensis</name>
    <dbReference type="NCBI Taxonomy" id="2763657"/>
    <lineage>
        <taxon>Bacteria</taxon>
        <taxon>Bacillati</taxon>
        <taxon>Bacillota</taxon>
        <taxon>Clostridia</taxon>
        <taxon>Eubacteriales</taxon>
        <taxon>Oscillospiraceae</taxon>
        <taxon>Congzhengia</taxon>
    </lineage>
</organism>
<dbReference type="RefSeq" id="WP_249311663.1">
    <property type="nucleotide sequence ID" value="NZ_JACRSU010000002.1"/>
</dbReference>
<reference evidence="10" key="1">
    <citation type="submission" date="2020-08" db="EMBL/GenBank/DDBJ databases">
        <title>Genome public.</title>
        <authorList>
            <person name="Liu C."/>
            <person name="Sun Q."/>
        </authorList>
    </citation>
    <scope>NUCLEOTIDE SEQUENCE</scope>
    <source>
        <strain evidence="10">H8</strain>
    </source>
</reference>
<keyword evidence="2 8" id="KW-0963">Cytoplasm</keyword>
<dbReference type="EC" id="6.3.4.19" evidence="8"/>
<dbReference type="InterPro" id="IPR012795">
    <property type="entry name" value="tRNA_Ile_lys_synt_N"/>
</dbReference>
<keyword evidence="3 8" id="KW-0436">Ligase</keyword>
<dbReference type="GO" id="GO:0032267">
    <property type="term" value="F:tRNA(Ile)-lysidine synthase activity"/>
    <property type="evidence" value="ECO:0007669"/>
    <property type="project" value="UniProtKB-EC"/>
</dbReference>
<evidence type="ECO:0000259" key="9">
    <source>
        <dbReference type="SMART" id="SM00977"/>
    </source>
</evidence>
<comment type="function">
    <text evidence="8">Ligates lysine onto the cytidine present at position 34 of the AUA codon-specific tRNA(Ile) that contains the anticodon CAU, in an ATP-dependent manner. Cytidine is converted to lysidine, thus changing the amino acid specificity of the tRNA from methionine to isoleucine.</text>
</comment>
<evidence type="ECO:0000256" key="7">
    <source>
        <dbReference type="ARBA" id="ARBA00048539"/>
    </source>
</evidence>
<keyword evidence="11" id="KW-1185">Reference proteome</keyword>
<comment type="similarity">
    <text evidence="8">Belongs to the tRNA(Ile)-lysidine synthase family.</text>
</comment>
<dbReference type="SMART" id="SM00977">
    <property type="entry name" value="TilS_C"/>
    <property type="match status" value="1"/>
</dbReference>
<dbReference type="SUPFAM" id="SSF52402">
    <property type="entry name" value="Adenine nucleotide alpha hydrolases-like"/>
    <property type="match status" value="1"/>
</dbReference>
<proteinExistence type="inferred from homology"/>
<name>A0A926DNP2_9FIRM</name>
<sequence>MNCIKNTILRNGLLSPKDSVLVAVSGGADSVCLLHVLCALKDELNLTLSVAHLNHMLRGSEADRDEEFVRSLCARLNIPFYCERVDVAHMANCNKMTCEEAGRKARYDFFLRLKTKYSIDKIATAHNKNDNAETVCMRFLRGTGINGLAGIPIKNNFSVIRPLLNTSRQDIETYLKENGISYITDSSNLSDDYLRNRIRHHFLPDVIRNYNKNFVETLSENILLYREASHFLKKQADSAFLKLANWQSYGIYFDLPALLQEDSYVVKCLIRTAISEQTKAEASGKTVRFIYENVVLGNCTSLSVSALLTVYKLYDRLYFVTANAKTQFYYENKGLEEMIISETGNKLLFSEGSGDFAHEKNVIYIKKSMCKDICFTVRNRLPGDSISLGFGHKTIKKLLIDEKVPSFLRDEIPILLLGDEIVWVCGIRDNPAFRAAPGDAYIKISYLKEKNHE</sequence>
<dbReference type="SUPFAM" id="SSF56037">
    <property type="entry name" value="PheT/TilS domain"/>
    <property type="match status" value="1"/>
</dbReference>
<evidence type="ECO:0000256" key="1">
    <source>
        <dbReference type="ARBA" id="ARBA00004496"/>
    </source>
</evidence>
<dbReference type="InterPro" id="IPR011063">
    <property type="entry name" value="TilS/TtcA_N"/>
</dbReference>
<feature type="domain" description="Lysidine-tRNA(Ile) synthetase C-terminal" evidence="9">
    <location>
        <begin position="375"/>
        <end position="446"/>
    </location>
</feature>
<dbReference type="HAMAP" id="MF_01161">
    <property type="entry name" value="tRNA_Ile_lys_synt"/>
    <property type="match status" value="1"/>
</dbReference>
<keyword evidence="4 8" id="KW-0819">tRNA processing</keyword>